<evidence type="ECO:0000313" key="3">
    <source>
        <dbReference type="Proteomes" id="UP000231259"/>
    </source>
</evidence>
<protein>
    <submittedName>
        <fullName evidence="2">Uncharacterized protein</fullName>
    </submittedName>
</protein>
<sequence length="50" mass="5559">MFAPDQAPMIARQPVHRERNIADHGRNIGAAHVERGALMDQPTSAWPIMP</sequence>
<evidence type="ECO:0000313" key="2">
    <source>
        <dbReference type="EMBL" id="PIL17965.1"/>
    </source>
</evidence>
<proteinExistence type="predicted"/>
<evidence type="ECO:0000256" key="1">
    <source>
        <dbReference type="SAM" id="MobiDB-lite"/>
    </source>
</evidence>
<accession>A0A2G8R8S9</accession>
<organism evidence="2 3">
    <name type="scientific">Puniceibacterium antarcticum</name>
    <dbReference type="NCBI Taxonomy" id="1206336"/>
    <lineage>
        <taxon>Bacteria</taxon>
        <taxon>Pseudomonadati</taxon>
        <taxon>Pseudomonadota</taxon>
        <taxon>Alphaproteobacteria</taxon>
        <taxon>Rhodobacterales</taxon>
        <taxon>Paracoccaceae</taxon>
        <taxon>Puniceibacterium</taxon>
    </lineage>
</organism>
<name>A0A2G8R8S9_9RHOB</name>
<feature type="region of interest" description="Disordered" evidence="1">
    <location>
        <begin position="1"/>
        <end position="21"/>
    </location>
</feature>
<dbReference type="Proteomes" id="UP000231259">
    <property type="component" value="Unassembled WGS sequence"/>
</dbReference>
<keyword evidence="3" id="KW-1185">Reference proteome</keyword>
<dbReference type="AlphaFoldDB" id="A0A2G8R8S9"/>
<dbReference type="EMBL" id="AWWI01000143">
    <property type="protein sequence ID" value="PIL17965.1"/>
    <property type="molecule type" value="Genomic_DNA"/>
</dbReference>
<gene>
    <name evidence="2" type="ORF">P775_22285</name>
</gene>
<reference evidence="2 3" key="1">
    <citation type="submission" date="2013-09" db="EMBL/GenBank/DDBJ databases">
        <title>Genome sequencing of Phaeobacter antarcticus sp. nov. SM1211.</title>
        <authorList>
            <person name="Zhang X.-Y."/>
            <person name="Liu C."/>
            <person name="Chen X.-L."/>
            <person name="Xie B.-B."/>
            <person name="Qin Q.-L."/>
            <person name="Rong J.-C."/>
            <person name="Zhang Y.-Z."/>
        </authorList>
    </citation>
    <scope>NUCLEOTIDE SEQUENCE [LARGE SCALE GENOMIC DNA]</scope>
    <source>
        <strain evidence="2 3">SM1211</strain>
    </source>
</reference>
<comment type="caution">
    <text evidence="2">The sequence shown here is derived from an EMBL/GenBank/DDBJ whole genome shotgun (WGS) entry which is preliminary data.</text>
</comment>